<dbReference type="AlphaFoldDB" id="A0A2A2G837"/>
<accession>A0A2A2G837</accession>
<dbReference type="PANTHER" id="PTHR30023:SF0">
    <property type="entry name" value="PENICILLIN-SENSITIVE CARBOXYPEPTIDASE A"/>
    <property type="match status" value="1"/>
</dbReference>
<comment type="caution">
    <text evidence="3">The sequence shown here is derived from an EMBL/GenBank/DDBJ whole genome shotgun (WGS) entry which is preliminary data.</text>
</comment>
<evidence type="ECO:0008006" key="5">
    <source>
        <dbReference type="Google" id="ProtNLM"/>
    </source>
</evidence>
<dbReference type="PRINTS" id="PR00922">
    <property type="entry name" value="DADACBPTASE3"/>
</dbReference>
<dbReference type="PROSITE" id="PS51257">
    <property type="entry name" value="PROKAR_LIPOPROTEIN"/>
    <property type="match status" value="1"/>
</dbReference>
<dbReference type="Pfam" id="PF02113">
    <property type="entry name" value="Peptidase_S13"/>
    <property type="match status" value="1"/>
</dbReference>
<keyword evidence="4" id="KW-1185">Reference proteome</keyword>
<evidence type="ECO:0000256" key="1">
    <source>
        <dbReference type="ARBA" id="ARBA00006096"/>
    </source>
</evidence>
<evidence type="ECO:0000313" key="4">
    <source>
        <dbReference type="Proteomes" id="UP000218831"/>
    </source>
</evidence>
<evidence type="ECO:0000313" key="3">
    <source>
        <dbReference type="EMBL" id="PAU93029.1"/>
    </source>
</evidence>
<dbReference type="EMBL" id="NSKE01000011">
    <property type="protein sequence ID" value="PAU93029.1"/>
    <property type="molecule type" value="Genomic_DNA"/>
</dbReference>
<comment type="similarity">
    <text evidence="1">Belongs to the peptidase S13 family.</text>
</comment>
<keyword evidence="2" id="KW-0378">Hydrolase</keyword>
<dbReference type="InterPro" id="IPR000667">
    <property type="entry name" value="Peptidase_S13"/>
</dbReference>
<dbReference type="GO" id="GO:0000270">
    <property type="term" value="P:peptidoglycan metabolic process"/>
    <property type="evidence" value="ECO:0007669"/>
    <property type="project" value="TreeGrafter"/>
</dbReference>
<evidence type="ECO:0000256" key="2">
    <source>
        <dbReference type="ARBA" id="ARBA00022801"/>
    </source>
</evidence>
<dbReference type="GO" id="GO:0004185">
    <property type="term" value="F:serine-type carboxypeptidase activity"/>
    <property type="evidence" value="ECO:0007669"/>
    <property type="project" value="InterPro"/>
</dbReference>
<dbReference type="Gene3D" id="3.40.710.10">
    <property type="entry name" value="DD-peptidase/beta-lactamase superfamily"/>
    <property type="match status" value="2"/>
</dbReference>
<dbReference type="PANTHER" id="PTHR30023">
    <property type="entry name" value="D-ALANYL-D-ALANINE CARBOXYPEPTIDASE"/>
    <property type="match status" value="1"/>
</dbReference>
<organism evidence="3 4">
    <name type="scientific">Fodinibius salipaludis</name>
    <dbReference type="NCBI Taxonomy" id="2032627"/>
    <lineage>
        <taxon>Bacteria</taxon>
        <taxon>Pseudomonadati</taxon>
        <taxon>Balneolota</taxon>
        <taxon>Balneolia</taxon>
        <taxon>Balneolales</taxon>
        <taxon>Balneolaceae</taxon>
        <taxon>Fodinibius</taxon>
    </lineage>
</organism>
<dbReference type="RefSeq" id="WP_095607449.1">
    <property type="nucleotide sequence ID" value="NZ_NSKE01000011.1"/>
</dbReference>
<protein>
    <recommendedName>
        <fullName evidence="5">D-alanyl-D-alanine carboxypeptidase</fullName>
    </recommendedName>
</protein>
<reference evidence="3 4" key="1">
    <citation type="submission" date="2017-08" db="EMBL/GenBank/DDBJ databases">
        <title>Aliifodinibius alkalisoli sp. nov., isolated from saline alkaline soil.</title>
        <authorList>
            <person name="Liu D."/>
            <person name="Zhang G."/>
        </authorList>
    </citation>
    <scope>NUCLEOTIDE SEQUENCE [LARGE SCALE GENOMIC DNA]</scope>
    <source>
        <strain evidence="3 4">WN023</strain>
    </source>
</reference>
<dbReference type="InterPro" id="IPR012338">
    <property type="entry name" value="Beta-lactam/transpept-like"/>
</dbReference>
<name>A0A2A2G837_9BACT</name>
<gene>
    <name evidence="3" type="ORF">CK503_13995</name>
</gene>
<sequence>MERKLLVSVLLIVSLAIGCQSTEQLTEGQSKTEIEQKSATPLATMIDTSEVFSANLTGFALYDPETNEMIHSQNADRYFTPASNTKLFTFYTGLKLLPDSLKALEYEVRGDSLIFWGTGDPSFLHPDFGNDKVYKFLKSRDEDLYFSDTNFDDELLGPGWSWSDYQYYYQPEKVPFPIFGNIARFTIQEIELRKIAETDSGLAVSPKYFQSYVDETGDREEFLHRGMANNTFLYNQEADTSTYTIHKPFHYRPEMVTDMLSDTLGKTVEYVDVERSESPEKIYSIKSDTAYKRMLQPSDNFIAEQLLLVTASELGKPLNSRSVIEKMKEEYLDMLPQEPQWVDGSGLSRYNMFTPESMIRLLEAIDDEFEDEEELFHLLPAGGERGTISSWYGPRDDGEEPYVFAKTGTLSNNHSLSGYLLTKSGKKLYFSFMNNHYVTSSSVVKEEMEKILWYIRNNF</sequence>
<dbReference type="OrthoDB" id="9802627at2"/>
<proteinExistence type="inferred from homology"/>
<dbReference type="Proteomes" id="UP000218831">
    <property type="component" value="Unassembled WGS sequence"/>
</dbReference>
<dbReference type="GO" id="GO:0006508">
    <property type="term" value="P:proteolysis"/>
    <property type="evidence" value="ECO:0007669"/>
    <property type="project" value="InterPro"/>
</dbReference>
<dbReference type="SUPFAM" id="SSF56601">
    <property type="entry name" value="beta-lactamase/transpeptidase-like"/>
    <property type="match status" value="1"/>
</dbReference>